<evidence type="ECO:0000313" key="1">
    <source>
        <dbReference type="EMBL" id="MDT0302718.1"/>
    </source>
</evidence>
<sequence>MTVEPPPSGMPVLAAGGHRLDCCAEDPLWLRALCGLSVELRSRGLQARMDEAVGAVEAVCARPPDGSAPRVQRALLRPHRGRLWWWLCWGAQPAVPPPHRTPLTPAVRPADAARRIAGVLAAPGDGGR</sequence>
<accession>A0ABU2KTY8</accession>
<dbReference type="RefSeq" id="WP_311545201.1">
    <property type="nucleotide sequence ID" value="NZ_JAVREK010000010.1"/>
</dbReference>
<keyword evidence="2" id="KW-1185">Reference proteome</keyword>
<dbReference type="Proteomes" id="UP001183226">
    <property type="component" value="Unassembled WGS sequence"/>
</dbReference>
<gene>
    <name evidence="1" type="ORF">RM446_11405</name>
</gene>
<evidence type="ECO:0000313" key="2">
    <source>
        <dbReference type="Proteomes" id="UP001183226"/>
    </source>
</evidence>
<comment type="caution">
    <text evidence="1">The sequence shown here is derived from an EMBL/GenBank/DDBJ whole genome shotgun (WGS) entry which is preliminary data.</text>
</comment>
<proteinExistence type="predicted"/>
<protein>
    <submittedName>
        <fullName evidence="1">Uncharacterized protein</fullName>
    </submittedName>
</protein>
<name>A0ABU2KTY8_9ACTN</name>
<dbReference type="EMBL" id="JAVREK010000010">
    <property type="protein sequence ID" value="MDT0302718.1"/>
    <property type="molecule type" value="Genomic_DNA"/>
</dbReference>
<organism evidence="1 2">
    <name type="scientific">Streptomonospora wellingtoniae</name>
    <dbReference type="NCBI Taxonomy" id="3075544"/>
    <lineage>
        <taxon>Bacteria</taxon>
        <taxon>Bacillati</taxon>
        <taxon>Actinomycetota</taxon>
        <taxon>Actinomycetes</taxon>
        <taxon>Streptosporangiales</taxon>
        <taxon>Nocardiopsidaceae</taxon>
        <taxon>Streptomonospora</taxon>
    </lineage>
</organism>
<reference evidence="2" key="1">
    <citation type="submission" date="2023-07" db="EMBL/GenBank/DDBJ databases">
        <title>30 novel species of actinomycetes from the DSMZ collection.</title>
        <authorList>
            <person name="Nouioui I."/>
        </authorList>
    </citation>
    <scope>NUCLEOTIDE SEQUENCE [LARGE SCALE GENOMIC DNA]</scope>
    <source>
        <strain evidence="2">DSM 45055</strain>
    </source>
</reference>